<dbReference type="GO" id="GO:0016747">
    <property type="term" value="F:acyltransferase activity, transferring groups other than amino-acyl groups"/>
    <property type="evidence" value="ECO:0007669"/>
    <property type="project" value="InterPro"/>
</dbReference>
<protein>
    <submittedName>
        <fullName evidence="2">Acetyltransferase, GNAT family</fullName>
    </submittedName>
</protein>
<keyword evidence="2" id="KW-0808">Transferase</keyword>
<dbReference type="InterPro" id="IPR016181">
    <property type="entry name" value="Acyl_CoA_acyltransferase"/>
</dbReference>
<dbReference type="Pfam" id="PF13302">
    <property type="entry name" value="Acetyltransf_3"/>
    <property type="match status" value="1"/>
</dbReference>
<sequence length="173" mass="20025">MITELETERLLLRPFRNEDFEPLAEMMTNEEHMKFIGGTCDRETAWRRLATSVGHWHLRGFGFFALEEKTSGNFLGWTGLWFPQGWPEKEIGWTLLPQACGKGFVTEAAKRVRQHAYQDLGWKTAISLIARGNEASKKVAERLGATFERDINLWDMDCMIYRHLSPSELKTET</sequence>
<dbReference type="Gene3D" id="3.40.630.30">
    <property type="match status" value="1"/>
</dbReference>
<dbReference type="EMBL" id="UOEC01000205">
    <property type="protein sequence ID" value="VAW02975.1"/>
    <property type="molecule type" value="Genomic_DNA"/>
</dbReference>
<dbReference type="InterPro" id="IPR051531">
    <property type="entry name" value="N-acetyltransferase"/>
</dbReference>
<evidence type="ECO:0000259" key="1">
    <source>
        <dbReference type="Pfam" id="PF13302"/>
    </source>
</evidence>
<dbReference type="AlphaFoldDB" id="A0A3B0S9L1"/>
<evidence type="ECO:0000313" key="2">
    <source>
        <dbReference type="EMBL" id="VAW02975.1"/>
    </source>
</evidence>
<dbReference type="InterPro" id="IPR000182">
    <property type="entry name" value="GNAT_dom"/>
</dbReference>
<gene>
    <name evidence="2" type="ORF">MNBD_ALPHA08-1540</name>
</gene>
<dbReference type="PANTHER" id="PTHR43792">
    <property type="entry name" value="GNAT FAMILY, PUTATIVE (AFU_ORTHOLOGUE AFUA_3G00765)-RELATED-RELATED"/>
    <property type="match status" value="1"/>
</dbReference>
<proteinExistence type="predicted"/>
<organism evidence="2">
    <name type="scientific">hydrothermal vent metagenome</name>
    <dbReference type="NCBI Taxonomy" id="652676"/>
    <lineage>
        <taxon>unclassified sequences</taxon>
        <taxon>metagenomes</taxon>
        <taxon>ecological metagenomes</taxon>
    </lineage>
</organism>
<reference evidence="2" key="1">
    <citation type="submission" date="2018-06" db="EMBL/GenBank/DDBJ databases">
        <authorList>
            <person name="Zhirakovskaya E."/>
        </authorList>
    </citation>
    <scope>NUCLEOTIDE SEQUENCE</scope>
</reference>
<feature type="domain" description="N-acetyltransferase" evidence="1">
    <location>
        <begin position="9"/>
        <end position="146"/>
    </location>
</feature>
<dbReference type="SUPFAM" id="SSF55729">
    <property type="entry name" value="Acyl-CoA N-acyltransferases (Nat)"/>
    <property type="match status" value="1"/>
</dbReference>
<dbReference type="PANTHER" id="PTHR43792:SF1">
    <property type="entry name" value="N-ACETYLTRANSFERASE DOMAIN-CONTAINING PROTEIN"/>
    <property type="match status" value="1"/>
</dbReference>
<name>A0A3B0S9L1_9ZZZZ</name>
<accession>A0A3B0S9L1</accession>